<dbReference type="Gene3D" id="3.40.50.720">
    <property type="entry name" value="NAD(P)-binding Rossmann-like Domain"/>
    <property type="match status" value="1"/>
</dbReference>
<accession>A0A0F9F2K6</accession>
<protein>
    <recommendedName>
        <fullName evidence="2">UDP-glucose/GDP-mannose dehydrogenase C-terminal domain-containing protein</fullName>
    </recommendedName>
</protein>
<evidence type="ECO:0000313" key="3">
    <source>
        <dbReference type="EMBL" id="KKL45272.1"/>
    </source>
</evidence>
<dbReference type="GO" id="GO:0051287">
    <property type="term" value="F:NAD binding"/>
    <property type="evidence" value="ECO:0007669"/>
    <property type="project" value="InterPro"/>
</dbReference>
<evidence type="ECO:0000259" key="2">
    <source>
        <dbReference type="SMART" id="SM00984"/>
    </source>
</evidence>
<dbReference type="InterPro" id="IPR014027">
    <property type="entry name" value="UDP-Glc/GDP-Man_DH_C"/>
</dbReference>
<dbReference type="SUPFAM" id="SSF52413">
    <property type="entry name" value="UDP-glucose/GDP-mannose dehydrogenase C-terminal domain"/>
    <property type="match status" value="1"/>
</dbReference>
<name>A0A0F9F2K6_9ZZZZ</name>
<dbReference type="GO" id="GO:0016616">
    <property type="term" value="F:oxidoreductase activity, acting on the CH-OH group of donors, NAD or NADP as acceptor"/>
    <property type="evidence" value="ECO:0007669"/>
    <property type="project" value="InterPro"/>
</dbReference>
<gene>
    <name evidence="3" type="ORF">LCGC14_2357340</name>
</gene>
<dbReference type="SMART" id="SM00984">
    <property type="entry name" value="UDPG_MGDP_dh_C"/>
    <property type="match status" value="1"/>
</dbReference>
<feature type="domain" description="UDP-glucose/GDP-mannose dehydrogenase C-terminal" evidence="2">
    <location>
        <begin position="215"/>
        <end position="290"/>
    </location>
</feature>
<feature type="region of interest" description="Disordered" evidence="1">
    <location>
        <begin position="1"/>
        <end position="57"/>
    </location>
</feature>
<dbReference type="EMBL" id="LAZR01034448">
    <property type="protein sequence ID" value="KKL45272.1"/>
    <property type="molecule type" value="Genomic_DNA"/>
</dbReference>
<sequence length="301" mass="33213">MAEEEEKPEITDSAVATAEPPKPPIPEDESVPEPKEDAAAAEGEAPPAEETPDEDVPLADLIVQAQAVNPELVDDLISKLPEEDQAKYRSSDTERAALEAEQSQLTRTTQLNTAFQAYQPYSQPVNTAEWTGWAEGVVRDARDKVREAIRDGKEDADVLPAEFSQLVTGLANYGNNLRSTQQDYLSNVYQNGLMATLTAHPSYQLLPKEVRAETDVVKLLQLKGGEILFSDPFVQELKMSGKILTSQQLTPDLVRSTHCLVVTTDHTVFDYRMVLENATMIVDTRNAFGSRGLKSDKIIDL</sequence>
<dbReference type="InterPro" id="IPR036220">
    <property type="entry name" value="UDP-Glc/GDP-Man_DH_C_sf"/>
</dbReference>
<dbReference type="AlphaFoldDB" id="A0A0F9F2K6"/>
<evidence type="ECO:0000256" key="1">
    <source>
        <dbReference type="SAM" id="MobiDB-lite"/>
    </source>
</evidence>
<comment type="caution">
    <text evidence="3">The sequence shown here is derived from an EMBL/GenBank/DDBJ whole genome shotgun (WGS) entry which is preliminary data.</text>
</comment>
<reference evidence="3" key="1">
    <citation type="journal article" date="2015" name="Nature">
        <title>Complex archaea that bridge the gap between prokaryotes and eukaryotes.</title>
        <authorList>
            <person name="Spang A."/>
            <person name="Saw J.H."/>
            <person name="Jorgensen S.L."/>
            <person name="Zaremba-Niedzwiedzka K."/>
            <person name="Martijn J."/>
            <person name="Lind A.E."/>
            <person name="van Eijk R."/>
            <person name="Schleper C."/>
            <person name="Guy L."/>
            <person name="Ettema T.J."/>
        </authorList>
    </citation>
    <scope>NUCLEOTIDE SEQUENCE</scope>
</reference>
<dbReference type="Pfam" id="PF03720">
    <property type="entry name" value="UDPG_MGDP_dh_C"/>
    <property type="match status" value="1"/>
</dbReference>
<proteinExistence type="predicted"/>
<organism evidence="3">
    <name type="scientific">marine sediment metagenome</name>
    <dbReference type="NCBI Taxonomy" id="412755"/>
    <lineage>
        <taxon>unclassified sequences</taxon>
        <taxon>metagenomes</taxon>
        <taxon>ecological metagenomes</taxon>
    </lineage>
</organism>